<feature type="binding site" evidence="10">
    <location>
        <position position="263"/>
    </location>
    <ligand>
        <name>NAD(+)</name>
        <dbReference type="ChEBI" id="CHEBI:57540"/>
    </ligand>
</feature>
<feature type="binding site" evidence="9">
    <location>
        <position position="320"/>
    </location>
    <ligand>
        <name>substrate</name>
    </ligand>
</feature>
<gene>
    <name evidence="12" type="ORF">HP552_06605</name>
</gene>
<feature type="domain" description="UDP-glucose/GDP-mannose dehydrogenase C-terminal" evidence="11">
    <location>
        <begin position="313"/>
        <end position="414"/>
    </location>
</feature>
<dbReference type="RefSeq" id="WP_175394774.1">
    <property type="nucleotide sequence ID" value="NZ_JABMCB010000160.1"/>
</dbReference>
<dbReference type="Proteomes" id="UP000526125">
    <property type="component" value="Unassembled WGS sequence"/>
</dbReference>
<feature type="binding site" evidence="10">
    <location>
        <position position="121"/>
    </location>
    <ligand>
        <name>NAD(+)</name>
        <dbReference type="ChEBI" id="CHEBI:57540"/>
    </ligand>
</feature>
<name>A0A7Y6BUR1_9BACL</name>
<dbReference type="InterPro" id="IPR008927">
    <property type="entry name" value="6-PGluconate_DH-like_C_sf"/>
</dbReference>
<feature type="binding site" evidence="10">
    <location>
        <position position="155"/>
    </location>
    <ligand>
        <name>NAD(+)</name>
        <dbReference type="ChEBI" id="CHEBI:57540"/>
    </ligand>
</feature>
<feature type="binding site" evidence="9">
    <location>
        <begin position="249"/>
        <end position="253"/>
    </location>
    <ligand>
        <name>substrate</name>
    </ligand>
</feature>
<dbReference type="SMART" id="SM00984">
    <property type="entry name" value="UDPG_MGDP_dh_C"/>
    <property type="match status" value="1"/>
</dbReference>
<dbReference type="Pfam" id="PF03721">
    <property type="entry name" value="UDPG_MGDP_dh_N"/>
    <property type="match status" value="1"/>
</dbReference>
<feature type="binding site" evidence="9">
    <location>
        <position position="204"/>
    </location>
    <ligand>
        <name>substrate</name>
    </ligand>
</feature>
<feature type="active site" description="Nucleophile" evidence="8">
    <location>
        <position position="260"/>
    </location>
</feature>
<accession>A0A7Y6BUR1</accession>
<evidence type="ECO:0000256" key="7">
    <source>
        <dbReference type="PIRNR" id="PIRNR000124"/>
    </source>
</evidence>
<dbReference type="Gene3D" id="3.40.50.720">
    <property type="entry name" value="NAD(P)-binding Rossmann-like Domain"/>
    <property type="match status" value="2"/>
</dbReference>
<evidence type="ECO:0000256" key="3">
    <source>
        <dbReference type="ARBA" id="ARBA00012954"/>
    </source>
</evidence>
<dbReference type="EC" id="1.1.1.22" evidence="3 7"/>
<dbReference type="InterPro" id="IPR036291">
    <property type="entry name" value="NAD(P)-bd_dom_sf"/>
</dbReference>
<dbReference type="PIRSF" id="PIRSF000124">
    <property type="entry name" value="UDPglc_GDPman_dh"/>
    <property type="match status" value="1"/>
</dbReference>
<dbReference type="GO" id="GO:0000271">
    <property type="term" value="P:polysaccharide biosynthetic process"/>
    <property type="evidence" value="ECO:0007669"/>
    <property type="project" value="InterPro"/>
</dbReference>
<reference evidence="12 13" key="1">
    <citation type="submission" date="2020-05" db="EMBL/GenBank/DDBJ databases">
        <title>Genome Sequencing of Type Strains.</title>
        <authorList>
            <person name="Lemaire J.F."/>
            <person name="Inderbitzin P."/>
            <person name="Gregorio O.A."/>
            <person name="Collins S.B."/>
            <person name="Wespe N."/>
            <person name="Knight-Connoni V."/>
        </authorList>
    </citation>
    <scope>NUCLEOTIDE SEQUENCE [LARGE SCALE GENOMIC DNA]</scope>
    <source>
        <strain evidence="12 13">LMG 21957</strain>
    </source>
</reference>
<comment type="pathway">
    <text evidence="1">Nucleotide-sugar biosynthesis; UDP-alpha-D-glucuronate biosynthesis; UDP-alpha-D-glucuronate from UDP-alpha-D-glucose: step 1/1.</text>
</comment>
<proteinExistence type="inferred from homology"/>
<dbReference type="EMBL" id="JABMCB010000160">
    <property type="protein sequence ID" value="NUU74913.1"/>
    <property type="molecule type" value="Genomic_DNA"/>
</dbReference>
<evidence type="ECO:0000256" key="2">
    <source>
        <dbReference type="ARBA" id="ARBA00006601"/>
    </source>
</evidence>
<evidence type="ECO:0000256" key="9">
    <source>
        <dbReference type="PIRSR" id="PIRSR500134-2"/>
    </source>
</evidence>
<keyword evidence="5 7" id="KW-0520">NAD</keyword>
<dbReference type="PANTHER" id="PTHR43750:SF3">
    <property type="entry name" value="UDP-GLUCOSE 6-DEHYDROGENASE TUAD"/>
    <property type="match status" value="1"/>
</dbReference>
<evidence type="ECO:0000259" key="11">
    <source>
        <dbReference type="SMART" id="SM00984"/>
    </source>
</evidence>
<feature type="binding site" evidence="10">
    <location>
        <position position="86"/>
    </location>
    <ligand>
        <name>NAD(+)</name>
        <dbReference type="ChEBI" id="CHEBI:57540"/>
    </ligand>
</feature>
<feature type="binding site" evidence="10">
    <location>
        <position position="35"/>
    </location>
    <ligand>
        <name>NAD(+)</name>
        <dbReference type="ChEBI" id="CHEBI:57540"/>
    </ligand>
</feature>
<protein>
    <recommendedName>
        <fullName evidence="3 7">UDP-glucose 6-dehydrogenase</fullName>
        <ecNumber evidence="3 7">1.1.1.22</ecNumber>
    </recommendedName>
</protein>
<feature type="binding site" evidence="10">
    <location>
        <position position="327"/>
    </location>
    <ligand>
        <name>NAD(+)</name>
        <dbReference type="ChEBI" id="CHEBI:57540"/>
    </ligand>
</feature>
<evidence type="ECO:0000256" key="8">
    <source>
        <dbReference type="PIRSR" id="PIRSR500134-1"/>
    </source>
</evidence>
<dbReference type="GO" id="GO:0051287">
    <property type="term" value="F:NAD binding"/>
    <property type="evidence" value="ECO:0007669"/>
    <property type="project" value="InterPro"/>
</dbReference>
<comment type="similarity">
    <text evidence="2 7">Belongs to the UDP-glucose/GDP-mannose dehydrogenase family.</text>
</comment>
<comment type="catalytic activity">
    <reaction evidence="6 7">
        <text>UDP-alpha-D-glucose + 2 NAD(+) + H2O = UDP-alpha-D-glucuronate + 2 NADH + 3 H(+)</text>
        <dbReference type="Rhea" id="RHEA:23596"/>
        <dbReference type="ChEBI" id="CHEBI:15377"/>
        <dbReference type="ChEBI" id="CHEBI:15378"/>
        <dbReference type="ChEBI" id="CHEBI:57540"/>
        <dbReference type="ChEBI" id="CHEBI:57945"/>
        <dbReference type="ChEBI" id="CHEBI:58052"/>
        <dbReference type="ChEBI" id="CHEBI:58885"/>
        <dbReference type="EC" id="1.1.1.22"/>
    </reaction>
</comment>
<dbReference type="InterPro" id="IPR014027">
    <property type="entry name" value="UDP-Glc/GDP-Man_DH_C"/>
</dbReference>
<dbReference type="InterPro" id="IPR028357">
    <property type="entry name" value="UDPglc_DH_bac"/>
</dbReference>
<dbReference type="InterPro" id="IPR014026">
    <property type="entry name" value="UDP-Glc/GDP-Man_DH_dimer"/>
</dbReference>
<dbReference type="Pfam" id="PF00984">
    <property type="entry name" value="UDPG_MGDP_dh"/>
    <property type="match status" value="1"/>
</dbReference>
<feature type="binding site" evidence="9">
    <location>
        <position position="257"/>
    </location>
    <ligand>
        <name>substrate</name>
    </ligand>
</feature>
<dbReference type="InterPro" id="IPR036220">
    <property type="entry name" value="UDP-Glc/GDP-Man_DH_C_sf"/>
</dbReference>
<evidence type="ECO:0000256" key="5">
    <source>
        <dbReference type="ARBA" id="ARBA00023027"/>
    </source>
</evidence>
<dbReference type="SUPFAM" id="SSF51735">
    <property type="entry name" value="NAD(P)-binding Rossmann-fold domains"/>
    <property type="match status" value="1"/>
</dbReference>
<dbReference type="NCBIfam" id="TIGR03026">
    <property type="entry name" value="NDP-sugDHase"/>
    <property type="match status" value="1"/>
</dbReference>
<dbReference type="UniPathway" id="UPA00038">
    <property type="reaction ID" value="UER00491"/>
</dbReference>
<evidence type="ECO:0000256" key="10">
    <source>
        <dbReference type="PIRSR" id="PIRSR500134-3"/>
    </source>
</evidence>
<feature type="binding site" evidence="9">
    <location>
        <begin position="152"/>
        <end position="155"/>
    </location>
    <ligand>
        <name>substrate</name>
    </ligand>
</feature>
<dbReference type="GO" id="GO:0006065">
    <property type="term" value="P:UDP-glucuronate biosynthetic process"/>
    <property type="evidence" value="ECO:0007669"/>
    <property type="project" value="UniProtKB-UniPathway"/>
</dbReference>
<keyword evidence="4 7" id="KW-0560">Oxidoreductase</keyword>
<sequence>MKILVIGTGYVGTTTALVFAEMGWKVVGLDTDAHKVDQLTKGELYFYEPGLKELLVKHLKSGQIMFTTNQAKAIQENDVIFICVGTPSLNDGNADLTYVKQVSQDIGRYMNGYKLIVNKSTVPVGTQEKVTQWILRSQAASYPYDVASNPEFLREGKAMEDSLNPDRVVIGATSTKATKMLQTLYASVQCPIVVTTPRTAELIKYASNAFLATKISYINELSRLSDKLEVDIKEVAFGMGLDQRIGSSFLQAGIGYGGSCFPKDVAALLRIAKDNNTELQVLKNVVEVNETQYLYMVEKARRRLGDFAGKKIVVLGLAFKPDTDDIREAPAIRLIQELTVGQAHIKLFDPVAKLPSYLKNSNIQFMTTPEEGFKDADAVFICTEWKMYHDLNWSMLSKQMKQPNIFDGRNMLNADFMKSLGYYYQGVGYN</sequence>
<dbReference type="SUPFAM" id="SSF52413">
    <property type="entry name" value="UDP-glucose/GDP-mannose dehydrogenase C-terminal domain"/>
    <property type="match status" value="1"/>
</dbReference>
<feature type="binding site" evidence="10">
    <location>
        <position position="30"/>
    </location>
    <ligand>
        <name>NAD(+)</name>
        <dbReference type="ChEBI" id="CHEBI:57540"/>
    </ligand>
</feature>
<dbReference type="InterPro" id="IPR001732">
    <property type="entry name" value="UDP-Glc/GDP-Man_DH_N"/>
</dbReference>
<dbReference type="GO" id="GO:0003979">
    <property type="term" value="F:UDP-glucose 6-dehydrogenase activity"/>
    <property type="evidence" value="ECO:0007669"/>
    <property type="project" value="UniProtKB-EC"/>
</dbReference>
<dbReference type="SUPFAM" id="SSF48179">
    <property type="entry name" value="6-phosphogluconate dehydrogenase C-terminal domain-like"/>
    <property type="match status" value="1"/>
</dbReference>
<evidence type="ECO:0000256" key="4">
    <source>
        <dbReference type="ARBA" id="ARBA00023002"/>
    </source>
</evidence>
<dbReference type="PIRSF" id="PIRSF500134">
    <property type="entry name" value="UDPglc_DH_bac"/>
    <property type="match status" value="1"/>
</dbReference>
<comment type="caution">
    <text evidence="12">The sequence shown here is derived from an EMBL/GenBank/DDBJ whole genome shotgun (WGS) entry which is preliminary data.</text>
</comment>
<evidence type="ECO:0000313" key="12">
    <source>
        <dbReference type="EMBL" id="NUU74913.1"/>
    </source>
</evidence>
<organism evidence="12 13">
    <name type="scientific">Paenibacillus xylanilyticus</name>
    <dbReference type="NCBI Taxonomy" id="248903"/>
    <lineage>
        <taxon>Bacteria</taxon>
        <taxon>Bacillati</taxon>
        <taxon>Bacillota</taxon>
        <taxon>Bacilli</taxon>
        <taxon>Bacillales</taxon>
        <taxon>Paenibacillaceae</taxon>
        <taxon>Paenibacillus</taxon>
    </lineage>
</organism>
<dbReference type="Gene3D" id="1.20.5.100">
    <property type="entry name" value="Cytochrome c1, transmembrane anchor, C-terminal"/>
    <property type="match status" value="1"/>
</dbReference>
<evidence type="ECO:0000256" key="1">
    <source>
        <dbReference type="ARBA" id="ARBA00004701"/>
    </source>
</evidence>
<dbReference type="Pfam" id="PF03720">
    <property type="entry name" value="UDPG_MGDP_dh_C"/>
    <property type="match status" value="1"/>
</dbReference>
<evidence type="ECO:0000256" key="6">
    <source>
        <dbReference type="ARBA" id="ARBA00047473"/>
    </source>
</evidence>
<dbReference type="AlphaFoldDB" id="A0A7Y6BUR1"/>
<dbReference type="PANTHER" id="PTHR43750">
    <property type="entry name" value="UDP-GLUCOSE 6-DEHYDROGENASE TUAD"/>
    <property type="match status" value="1"/>
</dbReference>
<dbReference type="InterPro" id="IPR017476">
    <property type="entry name" value="UDP-Glc/GDP-Man"/>
</dbReference>
<evidence type="ECO:0000313" key="13">
    <source>
        <dbReference type="Proteomes" id="UP000526125"/>
    </source>
</evidence>
<keyword evidence="13" id="KW-1185">Reference proteome</keyword>